<evidence type="ECO:0008006" key="9">
    <source>
        <dbReference type="Google" id="ProtNLM"/>
    </source>
</evidence>
<keyword evidence="3" id="KW-0805">Transcription regulation</keyword>
<dbReference type="EMBL" id="JAVRQU010000008">
    <property type="protein sequence ID" value="KAK5699762.1"/>
    <property type="molecule type" value="Genomic_DNA"/>
</dbReference>
<dbReference type="GO" id="GO:0046872">
    <property type="term" value="F:metal ion binding"/>
    <property type="evidence" value="ECO:0007669"/>
    <property type="project" value="UniProtKB-KW"/>
</dbReference>
<comment type="caution">
    <text evidence="7">The sequence shown here is derived from an EMBL/GenBank/DDBJ whole genome shotgun (WGS) entry which is preliminary data.</text>
</comment>
<dbReference type="Proteomes" id="UP001310594">
    <property type="component" value="Unassembled WGS sequence"/>
</dbReference>
<keyword evidence="2" id="KW-0862">Zinc</keyword>
<dbReference type="Pfam" id="PF11951">
    <property type="entry name" value="Fungal_trans_2"/>
    <property type="match status" value="1"/>
</dbReference>
<evidence type="ECO:0000256" key="2">
    <source>
        <dbReference type="ARBA" id="ARBA00022833"/>
    </source>
</evidence>
<evidence type="ECO:0000256" key="6">
    <source>
        <dbReference type="ARBA" id="ARBA00023242"/>
    </source>
</evidence>
<dbReference type="GO" id="GO:0003677">
    <property type="term" value="F:DNA binding"/>
    <property type="evidence" value="ECO:0007669"/>
    <property type="project" value="UniProtKB-KW"/>
</dbReference>
<protein>
    <recommendedName>
        <fullName evidence="9">Transcription factor domain-containing protein</fullName>
    </recommendedName>
</protein>
<evidence type="ECO:0000256" key="4">
    <source>
        <dbReference type="ARBA" id="ARBA00023125"/>
    </source>
</evidence>
<keyword evidence="5" id="KW-0804">Transcription</keyword>
<gene>
    <name evidence="7" type="ORF">LTR97_005893</name>
</gene>
<keyword evidence="4" id="KW-0238">DNA-binding</keyword>
<dbReference type="PANTHER" id="PTHR36206">
    <property type="entry name" value="ASPERCRYPTIN BIOSYNTHESIS CLUSTER-SPECIFIC TRANSCRIPTION REGULATOR ATNN-RELATED"/>
    <property type="match status" value="1"/>
</dbReference>
<evidence type="ECO:0000313" key="8">
    <source>
        <dbReference type="Proteomes" id="UP001310594"/>
    </source>
</evidence>
<keyword evidence="6" id="KW-0539">Nucleus</keyword>
<evidence type="ECO:0000256" key="1">
    <source>
        <dbReference type="ARBA" id="ARBA00022723"/>
    </source>
</evidence>
<evidence type="ECO:0000256" key="5">
    <source>
        <dbReference type="ARBA" id="ARBA00023163"/>
    </source>
</evidence>
<dbReference type="InterPro" id="IPR052360">
    <property type="entry name" value="Transcr_Regulatory_Proteins"/>
</dbReference>
<organism evidence="7 8">
    <name type="scientific">Elasticomyces elasticus</name>
    <dbReference type="NCBI Taxonomy" id="574655"/>
    <lineage>
        <taxon>Eukaryota</taxon>
        <taxon>Fungi</taxon>
        <taxon>Dikarya</taxon>
        <taxon>Ascomycota</taxon>
        <taxon>Pezizomycotina</taxon>
        <taxon>Dothideomycetes</taxon>
        <taxon>Dothideomycetidae</taxon>
        <taxon>Mycosphaerellales</taxon>
        <taxon>Teratosphaeriaceae</taxon>
        <taxon>Elasticomyces</taxon>
    </lineage>
</organism>
<evidence type="ECO:0000313" key="7">
    <source>
        <dbReference type="EMBL" id="KAK5699762.1"/>
    </source>
</evidence>
<proteinExistence type="predicted"/>
<reference evidence="7" key="1">
    <citation type="submission" date="2023-08" db="EMBL/GenBank/DDBJ databases">
        <title>Black Yeasts Isolated from many extreme environments.</title>
        <authorList>
            <person name="Coleine C."/>
            <person name="Stajich J.E."/>
            <person name="Selbmann L."/>
        </authorList>
    </citation>
    <scope>NUCLEOTIDE SEQUENCE</scope>
    <source>
        <strain evidence="7">CCFEE 5810</strain>
    </source>
</reference>
<dbReference type="AlphaFoldDB" id="A0AAN7VSH8"/>
<name>A0AAN7VSH8_9PEZI</name>
<sequence>MRPSRPAKGSISPAAPASSLQWHDVKNLSTTERQALHHFNTFVASRLVGYLVSDLWTYTVAQRCYSTPVVRSAVLALSSAHLDLSINPLSPVPGSPKAARGIATLQLYNEAIADLRVYITESDAPSRADVLLSCAALICCDLMRGDREQATKHVDHGAAVVRAWQREVVKRPADCQRDEDFDELQAFFSALDLHATTFDDSRLPSLCLWHRDGGMASSLPTKFTNLQQAQRYLVQIQSAAFVDLIKSAPHKFQRLPQIPVDLVLRRRMTRASFEGWSSAFAHLETEWLHSAKAHSRKEQAALFVLKMHHLTLQLLLDESFQEGDFRRPFDEAGDQLLRWAEQALQLLPSQDCFSIDVGLSPPLFLLVLKTTHISVRQRGTALLACVQKLEGWHRPQVMLQAVNDLAVWQAGGDAQPVGKGTAMALEYVAENASNLNGGVKRSLWLDVVDDAGPTAVQAVLQ</sequence>
<accession>A0AAN7VSH8</accession>
<dbReference type="InterPro" id="IPR021858">
    <property type="entry name" value="Fun_TF"/>
</dbReference>
<dbReference type="PANTHER" id="PTHR36206:SF4">
    <property type="entry name" value="HYPOTHETICAL CONSERVED PROTEIN (EUROFUNG)-RELATED"/>
    <property type="match status" value="1"/>
</dbReference>
<evidence type="ECO:0000256" key="3">
    <source>
        <dbReference type="ARBA" id="ARBA00023015"/>
    </source>
</evidence>
<keyword evidence="1" id="KW-0479">Metal-binding</keyword>